<dbReference type="AlphaFoldDB" id="A0AA38F7Z2"/>
<protein>
    <submittedName>
        <fullName evidence="2">Uncharacterized protein</fullName>
    </submittedName>
</protein>
<organism evidence="2 3">
    <name type="scientific">Taxus chinensis</name>
    <name type="common">Chinese yew</name>
    <name type="synonym">Taxus wallichiana var. chinensis</name>
    <dbReference type="NCBI Taxonomy" id="29808"/>
    <lineage>
        <taxon>Eukaryota</taxon>
        <taxon>Viridiplantae</taxon>
        <taxon>Streptophyta</taxon>
        <taxon>Embryophyta</taxon>
        <taxon>Tracheophyta</taxon>
        <taxon>Spermatophyta</taxon>
        <taxon>Pinopsida</taxon>
        <taxon>Pinidae</taxon>
        <taxon>Conifers II</taxon>
        <taxon>Cupressales</taxon>
        <taxon>Taxaceae</taxon>
        <taxon>Taxus</taxon>
    </lineage>
</organism>
<feature type="region of interest" description="Disordered" evidence="1">
    <location>
        <begin position="29"/>
        <end position="60"/>
    </location>
</feature>
<feature type="non-terminal residue" evidence="2">
    <location>
        <position position="60"/>
    </location>
</feature>
<proteinExistence type="predicted"/>
<gene>
    <name evidence="2" type="ORF">KI387_042738</name>
</gene>
<keyword evidence="3" id="KW-1185">Reference proteome</keyword>
<evidence type="ECO:0000313" key="3">
    <source>
        <dbReference type="Proteomes" id="UP000824469"/>
    </source>
</evidence>
<comment type="caution">
    <text evidence="2">The sequence shown here is derived from an EMBL/GenBank/DDBJ whole genome shotgun (WGS) entry which is preliminary data.</text>
</comment>
<name>A0AA38F7Z2_TAXCH</name>
<feature type="non-terminal residue" evidence="2">
    <location>
        <position position="1"/>
    </location>
</feature>
<evidence type="ECO:0000313" key="2">
    <source>
        <dbReference type="EMBL" id="KAH9292075.1"/>
    </source>
</evidence>
<sequence>LQNTIATKKIPEPTVSVISNRHQLSVTAISSSDQNQKTSLSPTQFNLQVLDPTDGGYQKP</sequence>
<accession>A0AA38F7Z2</accession>
<feature type="compositionally biased region" description="Polar residues" evidence="1">
    <location>
        <begin position="29"/>
        <end position="47"/>
    </location>
</feature>
<dbReference type="EMBL" id="JAHRHJ020003271">
    <property type="protein sequence ID" value="KAH9292075.1"/>
    <property type="molecule type" value="Genomic_DNA"/>
</dbReference>
<evidence type="ECO:0000256" key="1">
    <source>
        <dbReference type="SAM" id="MobiDB-lite"/>
    </source>
</evidence>
<reference evidence="2 3" key="1">
    <citation type="journal article" date="2021" name="Nat. Plants">
        <title>The Taxus genome provides insights into paclitaxel biosynthesis.</title>
        <authorList>
            <person name="Xiong X."/>
            <person name="Gou J."/>
            <person name="Liao Q."/>
            <person name="Li Y."/>
            <person name="Zhou Q."/>
            <person name="Bi G."/>
            <person name="Li C."/>
            <person name="Du R."/>
            <person name="Wang X."/>
            <person name="Sun T."/>
            <person name="Guo L."/>
            <person name="Liang H."/>
            <person name="Lu P."/>
            <person name="Wu Y."/>
            <person name="Zhang Z."/>
            <person name="Ro D.K."/>
            <person name="Shang Y."/>
            <person name="Huang S."/>
            <person name="Yan J."/>
        </authorList>
    </citation>
    <scope>NUCLEOTIDE SEQUENCE [LARGE SCALE GENOMIC DNA]</scope>
    <source>
        <strain evidence="2">Ta-2019</strain>
    </source>
</reference>
<dbReference type="Proteomes" id="UP000824469">
    <property type="component" value="Unassembled WGS sequence"/>
</dbReference>